<evidence type="ECO:0000259" key="4">
    <source>
        <dbReference type="Pfam" id="PF01073"/>
    </source>
</evidence>
<feature type="domain" description="3-beta hydroxysteroid dehydrogenase/isomerase" evidence="4">
    <location>
        <begin position="11"/>
        <end position="174"/>
    </location>
</feature>
<protein>
    <submittedName>
        <fullName evidence="5">Tetraketide alpha-pyrone reductase 1</fullName>
    </submittedName>
</protein>
<accession>A0A6A1UWW9</accession>
<dbReference type="PANTHER" id="PTHR10366">
    <property type="entry name" value="NAD DEPENDENT EPIMERASE/DEHYDRATASE"/>
    <property type="match status" value="1"/>
</dbReference>
<dbReference type="InterPro" id="IPR036291">
    <property type="entry name" value="NAD(P)-bd_dom_sf"/>
</dbReference>
<dbReference type="SUPFAM" id="SSF51735">
    <property type="entry name" value="NAD(P)-binding Rossmann-fold domains"/>
    <property type="match status" value="1"/>
</dbReference>
<dbReference type="Gene3D" id="3.40.50.720">
    <property type="entry name" value="NAD(P)-binding Rossmann-like Domain"/>
    <property type="match status" value="1"/>
</dbReference>
<dbReference type="Pfam" id="PF01073">
    <property type="entry name" value="3Beta_HSD"/>
    <property type="match status" value="1"/>
</dbReference>
<evidence type="ECO:0000256" key="3">
    <source>
        <dbReference type="RuleBase" id="RU004475"/>
    </source>
</evidence>
<dbReference type="GO" id="GO:0006694">
    <property type="term" value="P:steroid biosynthetic process"/>
    <property type="evidence" value="ECO:0007669"/>
    <property type="project" value="InterPro"/>
</dbReference>
<dbReference type="GO" id="GO:0016616">
    <property type="term" value="F:oxidoreductase activity, acting on the CH-OH group of donors, NAD or NADP as acceptor"/>
    <property type="evidence" value="ECO:0007669"/>
    <property type="project" value="InterPro"/>
</dbReference>
<dbReference type="InterPro" id="IPR050425">
    <property type="entry name" value="NAD(P)_dehydrat-like"/>
</dbReference>
<reference evidence="5 6" key="1">
    <citation type="journal article" date="2019" name="Plant Biotechnol. J.">
        <title>The red bayberry genome and genetic basis of sex determination.</title>
        <authorList>
            <person name="Jia H.M."/>
            <person name="Jia H.J."/>
            <person name="Cai Q.L."/>
            <person name="Wang Y."/>
            <person name="Zhao H.B."/>
            <person name="Yang W.F."/>
            <person name="Wang G.Y."/>
            <person name="Li Y.H."/>
            <person name="Zhan D.L."/>
            <person name="Shen Y.T."/>
            <person name="Niu Q.F."/>
            <person name="Chang L."/>
            <person name="Qiu J."/>
            <person name="Zhao L."/>
            <person name="Xie H.B."/>
            <person name="Fu W.Y."/>
            <person name="Jin J."/>
            <person name="Li X.W."/>
            <person name="Jiao Y."/>
            <person name="Zhou C.C."/>
            <person name="Tu T."/>
            <person name="Chai C.Y."/>
            <person name="Gao J.L."/>
            <person name="Fan L.J."/>
            <person name="van de Weg E."/>
            <person name="Wang J.Y."/>
            <person name="Gao Z.S."/>
        </authorList>
    </citation>
    <scope>NUCLEOTIDE SEQUENCE [LARGE SCALE GENOMIC DNA]</scope>
    <source>
        <tissue evidence="5">Leaves</tissue>
    </source>
</reference>
<keyword evidence="1" id="KW-0521">NADP</keyword>
<sequence length="306" mass="33860">MASPRVGETDIEKKIRDLQEVEERLVVFSVDILDYHSILIALNGCSALFCCLDSSDGYDDKVVDLEVRGAINVVEASAQTESLEKMVFTSSLTAAIWRENICSEKDVDERSWSDQAFCRKMKLWHALAKTLSEQAAWALAMDRTLNMVSINAGLVVGPGITQQSPRSTMSYLQGAAQMYENGVLAYVDVNFLVDVHIRAFEVQSTCGRYFCFDRIVNTEVEAIKLAQSLSPLISLPPRYECQGSEVYAERLRTSKLNKLVDSTAFIGFSSSPPASFGCYVFLEATVRSCLSAPLLVGSPPPPPWRV</sequence>
<proteinExistence type="inferred from homology"/>
<keyword evidence="6" id="KW-1185">Reference proteome</keyword>
<dbReference type="EMBL" id="RXIC02000026">
    <property type="protein sequence ID" value="KAB1204791.1"/>
    <property type="molecule type" value="Genomic_DNA"/>
</dbReference>
<evidence type="ECO:0000313" key="6">
    <source>
        <dbReference type="Proteomes" id="UP000516437"/>
    </source>
</evidence>
<keyword evidence="2 3" id="KW-0560">Oxidoreductase</keyword>
<dbReference type="OrthoDB" id="2735536at2759"/>
<gene>
    <name evidence="5" type="ORF">CJ030_MR8G002637</name>
</gene>
<evidence type="ECO:0000256" key="1">
    <source>
        <dbReference type="ARBA" id="ARBA00022857"/>
    </source>
</evidence>
<dbReference type="InterPro" id="IPR002225">
    <property type="entry name" value="3Beta_OHSteriod_DH/Estase"/>
</dbReference>
<dbReference type="AlphaFoldDB" id="A0A6A1UWW9"/>
<evidence type="ECO:0000313" key="5">
    <source>
        <dbReference type="EMBL" id="KAB1204791.1"/>
    </source>
</evidence>
<evidence type="ECO:0000256" key="2">
    <source>
        <dbReference type="ARBA" id="ARBA00023002"/>
    </source>
</evidence>
<comment type="caution">
    <text evidence="5">The sequence shown here is derived from an EMBL/GenBank/DDBJ whole genome shotgun (WGS) entry which is preliminary data.</text>
</comment>
<name>A0A6A1UWW9_9ROSI</name>
<comment type="similarity">
    <text evidence="3">Belongs to the 3-beta-HSD family.</text>
</comment>
<dbReference type="PANTHER" id="PTHR10366:SF390">
    <property type="entry name" value="CINNAMOYL-COA REDUCTASE-LIKE PROTEIN"/>
    <property type="match status" value="1"/>
</dbReference>
<organism evidence="5 6">
    <name type="scientific">Morella rubra</name>
    <name type="common">Chinese bayberry</name>
    <dbReference type="NCBI Taxonomy" id="262757"/>
    <lineage>
        <taxon>Eukaryota</taxon>
        <taxon>Viridiplantae</taxon>
        <taxon>Streptophyta</taxon>
        <taxon>Embryophyta</taxon>
        <taxon>Tracheophyta</taxon>
        <taxon>Spermatophyta</taxon>
        <taxon>Magnoliopsida</taxon>
        <taxon>eudicotyledons</taxon>
        <taxon>Gunneridae</taxon>
        <taxon>Pentapetalae</taxon>
        <taxon>rosids</taxon>
        <taxon>fabids</taxon>
        <taxon>Fagales</taxon>
        <taxon>Myricaceae</taxon>
        <taxon>Morella</taxon>
    </lineage>
</organism>
<dbReference type="Proteomes" id="UP000516437">
    <property type="component" value="Chromosome 8"/>
</dbReference>